<comment type="catalytic activity">
    <reaction evidence="12 13">
        <text>N(6)-(1,2-dicarboxyethyl)-AMP = fumarate + AMP</text>
        <dbReference type="Rhea" id="RHEA:16853"/>
        <dbReference type="ChEBI" id="CHEBI:29806"/>
        <dbReference type="ChEBI" id="CHEBI:57567"/>
        <dbReference type="ChEBI" id="CHEBI:456215"/>
        <dbReference type="EC" id="4.3.2.2"/>
    </reaction>
</comment>
<comment type="subunit">
    <text evidence="6">Homotetramer. Residues from neighboring subunits contribute catalytic and substrate-binding residues to each active site.</text>
</comment>
<dbReference type="PANTHER" id="PTHR43172:SF1">
    <property type="entry name" value="ADENYLOSUCCINATE LYASE"/>
    <property type="match status" value="1"/>
</dbReference>
<sequence length="492" mass="55073">MFSIDAPVEIQNSEYCNYRSPLSTRYASKEMQYNFSDQKKFSTWRKLWIYLAKAEKELGLDITDDQIAELEAAIHDIDFEAAAAHEKKVRHDVMAHVHTLAERCPKAAPIIHLGATSCYVGDNTDLIVLRHGLDLLLPRLGAIISQLAKFADDYKSLPMLGFTHLQPAQLTTVGKRASLWLSDLLMDERALSRARDDLRFRGVKGTTGTQASFLQLFKGDNDKVRALDQRVAELAGFNKRYIVTGQTYSRKVDLEVIAALSGLGATVHKMCSDIRLLASRKELEEPFEASQIGSSAMPYKRNPMRSERCCALARHLITLHANAANTHAVQWLERTLDDSANRRITLAEGFLTADATLLTLLNICQGLVVYPKVIERHIAQELPFMATENIIMAMVQAGGDRQVCHEKIRVLSHEAGAQVKQHGKDNDLIERVKKDSYFTPIISQLDKILDASTFIGRAPEQVTEFIEEEVNPIIAKYKHALAEVGKPVALLI</sequence>
<reference evidence="15" key="1">
    <citation type="submission" date="2017-09" db="EMBL/GenBank/DDBJ databases">
        <title>Contemporary evolution of a Lepidopteran species, Heliothis virescens, in response to modern agricultural practices.</title>
        <authorList>
            <person name="Fritz M.L."/>
            <person name="Deyonke A.M."/>
            <person name="Papanicolaou A."/>
            <person name="Micinski S."/>
            <person name="Westbrook J."/>
            <person name="Gould F."/>
        </authorList>
    </citation>
    <scope>NUCLEOTIDE SEQUENCE [LARGE SCALE GENOMIC DNA]</scope>
    <source>
        <strain evidence="15">HvINT-</strain>
        <tissue evidence="15">Whole body</tissue>
    </source>
</reference>
<dbReference type="PROSITE" id="PS00163">
    <property type="entry name" value="FUMARATE_LYASES"/>
    <property type="match status" value="1"/>
</dbReference>
<comment type="catalytic activity">
    <reaction evidence="1 13">
        <text>(2S)-2-[5-amino-1-(5-phospho-beta-D-ribosyl)imidazole-4-carboxamido]succinate = 5-amino-1-(5-phospho-beta-D-ribosyl)imidazole-4-carboxamide + fumarate</text>
        <dbReference type="Rhea" id="RHEA:23920"/>
        <dbReference type="ChEBI" id="CHEBI:29806"/>
        <dbReference type="ChEBI" id="CHEBI:58443"/>
        <dbReference type="ChEBI" id="CHEBI:58475"/>
        <dbReference type="EC" id="4.3.2.2"/>
    </reaction>
</comment>
<dbReference type="InterPro" id="IPR019468">
    <property type="entry name" value="AdenyloSucc_lyase_C"/>
</dbReference>
<dbReference type="Gene3D" id="1.10.40.30">
    <property type="entry name" value="Fumarase/aspartase (C-terminal domain)"/>
    <property type="match status" value="1"/>
</dbReference>
<dbReference type="EC" id="4.3.2.2" evidence="7 13"/>
<dbReference type="Gene3D" id="1.20.200.10">
    <property type="entry name" value="Fumarase/aspartase (Central domain)"/>
    <property type="match status" value="1"/>
</dbReference>
<dbReference type="SUPFAM" id="SSF48557">
    <property type="entry name" value="L-aspartase-like"/>
    <property type="match status" value="1"/>
</dbReference>
<dbReference type="InterPro" id="IPR000362">
    <property type="entry name" value="Fumarate_lyase_fam"/>
</dbReference>
<evidence type="ECO:0000256" key="4">
    <source>
        <dbReference type="ARBA" id="ARBA00004734"/>
    </source>
</evidence>
<dbReference type="FunFam" id="1.10.275.60:FF:000001">
    <property type="entry name" value="Adenylosuccinate lyase"/>
    <property type="match status" value="1"/>
</dbReference>
<dbReference type="SMART" id="SM00998">
    <property type="entry name" value="ADSL_C"/>
    <property type="match status" value="1"/>
</dbReference>
<evidence type="ECO:0000256" key="10">
    <source>
        <dbReference type="ARBA" id="ARBA00023239"/>
    </source>
</evidence>
<comment type="function">
    <text evidence="2">Catalyzes two non-sequential steps in de novo AMP synthesis: converts (S)-2-(5-amino-1-(5-phospho-D-ribosyl)imidazole-4-carboxamido)succinate (SAICAR) to fumarate plus 5-amino-1-(5-phospho-D-ribosyl)imidazole-4-carboxamide, and thereby also contributes to de novo IMP synthesis, and converts succinyladenosine monophosphate (SAMP) to AMP and fumarate.</text>
</comment>
<protein>
    <recommendedName>
        <fullName evidence="8 13">Adenylosuccinate lyase</fullName>
        <shortName evidence="13">ASL</shortName>
        <ecNumber evidence="7 13">4.3.2.2</ecNumber>
    </recommendedName>
    <alternativeName>
        <fullName evidence="11 13">Adenylosuccinase</fullName>
    </alternativeName>
</protein>
<dbReference type="NCBIfam" id="TIGR00928">
    <property type="entry name" value="purB"/>
    <property type="match status" value="1"/>
</dbReference>
<evidence type="ECO:0000256" key="9">
    <source>
        <dbReference type="ARBA" id="ARBA00022755"/>
    </source>
</evidence>
<gene>
    <name evidence="15" type="ORF">B5V51_2419</name>
</gene>
<dbReference type="InterPro" id="IPR020557">
    <property type="entry name" value="Fumarate_lyase_CS"/>
</dbReference>
<evidence type="ECO:0000256" key="5">
    <source>
        <dbReference type="ARBA" id="ARBA00008273"/>
    </source>
</evidence>
<evidence type="ECO:0000256" key="8">
    <source>
        <dbReference type="ARBA" id="ARBA00017058"/>
    </source>
</evidence>
<dbReference type="FunFam" id="1.10.40.30:FF:000005">
    <property type="entry name" value="Adenylosuccinate lyase"/>
    <property type="match status" value="1"/>
</dbReference>
<evidence type="ECO:0000256" key="11">
    <source>
        <dbReference type="ARBA" id="ARBA00030717"/>
    </source>
</evidence>
<evidence type="ECO:0000259" key="14">
    <source>
        <dbReference type="SMART" id="SM00998"/>
    </source>
</evidence>
<feature type="domain" description="Adenylosuccinate lyase C-terminal" evidence="14">
    <location>
        <begin position="382"/>
        <end position="466"/>
    </location>
</feature>
<name>A0A2A4JHM0_HELVI</name>
<dbReference type="GO" id="GO:0070626">
    <property type="term" value="F:(S)-2-(5-amino-1-(5-phospho-D-ribosyl)imidazole-4-carboxamido) succinate lyase (fumarate-forming) activity"/>
    <property type="evidence" value="ECO:0007669"/>
    <property type="project" value="TreeGrafter"/>
</dbReference>
<dbReference type="Gene3D" id="1.10.275.60">
    <property type="match status" value="1"/>
</dbReference>
<dbReference type="GO" id="GO:0004018">
    <property type="term" value="F:N6-(1,2-dicarboxyethyl)AMP AMP-lyase (fumarate-forming) activity"/>
    <property type="evidence" value="ECO:0007669"/>
    <property type="project" value="InterPro"/>
</dbReference>
<evidence type="ECO:0000256" key="3">
    <source>
        <dbReference type="ARBA" id="ARBA00004706"/>
    </source>
</evidence>
<dbReference type="InterPro" id="IPR004769">
    <property type="entry name" value="Pur_lyase"/>
</dbReference>
<evidence type="ECO:0000313" key="15">
    <source>
        <dbReference type="EMBL" id="PCG70933.1"/>
    </source>
</evidence>
<dbReference type="GO" id="GO:0044208">
    <property type="term" value="P:'de novo' AMP biosynthetic process"/>
    <property type="evidence" value="ECO:0007669"/>
    <property type="project" value="UniProtKB-UniPathway"/>
</dbReference>
<dbReference type="PANTHER" id="PTHR43172">
    <property type="entry name" value="ADENYLOSUCCINATE LYASE"/>
    <property type="match status" value="1"/>
</dbReference>
<comment type="pathway">
    <text evidence="3 13">Purine metabolism; IMP biosynthesis via de novo pathway; 5-amino-1-(5-phospho-D-ribosyl)imidazole-4-carboxamide from 5-amino-1-(5-phospho-D-ribosyl)imidazole-4-carboxylate: step 2/2.</text>
</comment>
<dbReference type="GO" id="GO:0006189">
    <property type="term" value="P:'de novo' IMP biosynthetic process"/>
    <property type="evidence" value="ECO:0007669"/>
    <property type="project" value="UniProtKB-UniPathway"/>
</dbReference>
<organism evidence="15">
    <name type="scientific">Heliothis virescens</name>
    <name type="common">Tobacco budworm moth</name>
    <dbReference type="NCBI Taxonomy" id="7102"/>
    <lineage>
        <taxon>Eukaryota</taxon>
        <taxon>Metazoa</taxon>
        <taxon>Ecdysozoa</taxon>
        <taxon>Arthropoda</taxon>
        <taxon>Hexapoda</taxon>
        <taxon>Insecta</taxon>
        <taxon>Pterygota</taxon>
        <taxon>Neoptera</taxon>
        <taxon>Endopterygota</taxon>
        <taxon>Lepidoptera</taxon>
        <taxon>Glossata</taxon>
        <taxon>Ditrysia</taxon>
        <taxon>Noctuoidea</taxon>
        <taxon>Noctuidae</taxon>
        <taxon>Heliothinae</taxon>
        <taxon>Heliothis</taxon>
    </lineage>
</organism>
<dbReference type="STRING" id="7102.A0A2A4JHM0"/>
<dbReference type="Pfam" id="PF00206">
    <property type="entry name" value="Lyase_1"/>
    <property type="match status" value="1"/>
</dbReference>
<dbReference type="UniPathway" id="UPA00074">
    <property type="reaction ID" value="UER00132"/>
</dbReference>
<evidence type="ECO:0000256" key="12">
    <source>
        <dbReference type="ARBA" id="ARBA00047513"/>
    </source>
</evidence>
<dbReference type="EMBL" id="NWSH01001534">
    <property type="protein sequence ID" value="PCG70933.1"/>
    <property type="molecule type" value="Genomic_DNA"/>
</dbReference>
<dbReference type="UniPathway" id="UPA00075">
    <property type="reaction ID" value="UER00336"/>
</dbReference>
<comment type="caution">
    <text evidence="15">The sequence shown here is derived from an EMBL/GenBank/DDBJ whole genome shotgun (WGS) entry which is preliminary data.</text>
</comment>
<evidence type="ECO:0000256" key="7">
    <source>
        <dbReference type="ARBA" id="ARBA00012339"/>
    </source>
</evidence>
<keyword evidence="10 13" id="KW-0456">Lyase</keyword>
<comment type="similarity">
    <text evidence="5 13">Belongs to the lyase 1 family. Adenylosuccinate lyase subfamily.</text>
</comment>
<accession>A0A2A4JHM0</accession>
<evidence type="ECO:0000256" key="1">
    <source>
        <dbReference type="ARBA" id="ARBA00000598"/>
    </source>
</evidence>
<dbReference type="PRINTS" id="PR00149">
    <property type="entry name" value="FUMRATELYASE"/>
</dbReference>
<dbReference type="CDD" id="cd03302">
    <property type="entry name" value="Adenylsuccinate_lyase_2"/>
    <property type="match status" value="1"/>
</dbReference>
<evidence type="ECO:0000256" key="6">
    <source>
        <dbReference type="ARBA" id="ARBA00011668"/>
    </source>
</evidence>
<comment type="pathway">
    <text evidence="4 13">Purine metabolism; AMP biosynthesis via de novo pathway; AMP from IMP: step 2/2.</text>
</comment>
<evidence type="ECO:0000256" key="13">
    <source>
        <dbReference type="RuleBase" id="RU361172"/>
    </source>
</evidence>
<evidence type="ECO:0000256" key="2">
    <source>
        <dbReference type="ARBA" id="ARBA00002971"/>
    </source>
</evidence>
<dbReference type="PRINTS" id="PR00145">
    <property type="entry name" value="ARGSUCLYASE"/>
</dbReference>
<dbReference type="Pfam" id="PF10397">
    <property type="entry name" value="ADSL_C"/>
    <property type="match status" value="1"/>
</dbReference>
<dbReference type="GO" id="GO:0005829">
    <property type="term" value="C:cytosol"/>
    <property type="evidence" value="ECO:0007669"/>
    <property type="project" value="TreeGrafter"/>
</dbReference>
<dbReference type="AlphaFoldDB" id="A0A2A4JHM0"/>
<dbReference type="InterPro" id="IPR022761">
    <property type="entry name" value="Fumarate_lyase_N"/>
</dbReference>
<proteinExistence type="inferred from homology"/>
<dbReference type="InterPro" id="IPR008948">
    <property type="entry name" value="L-Aspartase-like"/>
</dbReference>
<keyword evidence="9 13" id="KW-0658">Purine biosynthesis</keyword>